<dbReference type="Proteomes" id="UP000307874">
    <property type="component" value="Unassembled WGS sequence"/>
</dbReference>
<dbReference type="EMBL" id="VCLB01000002">
    <property type="protein sequence ID" value="TNB49146.1"/>
    <property type="molecule type" value="Genomic_DNA"/>
</dbReference>
<evidence type="ECO:0000256" key="3">
    <source>
        <dbReference type="ARBA" id="ARBA00022741"/>
    </source>
</evidence>
<dbReference type="InterPro" id="IPR050319">
    <property type="entry name" value="ABC_transp_ATP-bind"/>
</dbReference>
<dbReference type="Gene3D" id="3.40.50.300">
    <property type="entry name" value="P-loop containing nucleotide triphosphate hydrolases"/>
    <property type="match status" value="1"/>
</dbReference>
<dbReference type="InterPro" id="IPR003593">
    <property type="entry name" value="AAA+_ATPase"/>
</dbReference>
<dbReference type="InterPro" id="IPR027417">
    <property type="entry name" value="P-loop_NTPase"/>
</dbReference>
<dbReference type="PROSITE" id="PS00211">
    <property type="entry name" value="ABC_TRANSPORTER_1"/>
    <property type="match status" value="1"/>
</dbReference>
<dbReference type="RefSeq" id="WP_138747178.1">
    <property type="nucleotide sequence ID" value="NZ_VCLB01000002.1"/>
</dbReference>
<keyword evidence="7" id="KW-1185">Reference proteome</keyword>
<dbReference type="CDD" id="cd03257">
    <property type="entry name" value="ABC_NikE_OppD_transporters"/>
    <property type="match status" value="1"/>
</dbReference>
<dbReference type="GO" id="GO:0016887">
    <property type="term" value="F:ATP hydrolysis activity"/>
    <property type="evidence" value="ECO:0007669"/>
    <property type="project" value="InterPro"/>
</dbReference>
<protein>
    <submittedName>
        <fullName evidence="6">ABC transporter ATP-binding protein</fullName>
    </submittedName>
</protein>
<comment type="similarity">
    <text evidence="1">Belongs to the ABC transporter superfamily.</text>
</comment>
<dbReference type="SMART" id="SM00382">
    <property type="entry name" value="AAA"/>
    <property type="match status" value="1"/>
</dbReference>
<proteinExistence type="inferred from homology"/>
<accession>A0A5C4JUT1</accession>
<evidence type="ECO:0000259" key="5">
    <source>
        <dbReference type="PROSITE" id="PS50893"/>
    </source>
</evidence>
<dbReference type="GO" id="GO:0055085">
    <property type="term" value="P:transmembrane transport"/>
    <property type="evidence" value="ECO:0007669"/>
    <property type="project" value="UniProtKB-ARBA"/>
</dbReference>
<evidence type="ECO:0000313" key="6">
    <source>
        <dbReference type="EMBL" id="TNB49146.1"/>
    </source>
</evidence>
<organism evidence="6 7">
    <name type="scientific">Martelella lutilitoris</name>
    <dbReference type="NCBI Taxonomy" id="2583532"/>
    <lineage>
        <taxon>Bacteria</taxon>
        <taxon>Pseudomonadati</taxon>
        <taxon>Pseudomonadota</taxon>
        <taxon>Alphaproteobacteria</taxon>
        <taxon>Hyphomicrobiales</taxon>
        <taxon>Aurantimonadaceae</taxon>
        <taxon>Martelella</taxon>
    </lineage>
</organism>
<evidence type="ECO:0000313" key="7">
    <source>
        <dbReference type="Proteomes" id="UP000307874"/>
    </source>
</evidence>
<dbReference type="PROSITE" id="PS50893">
    <property type="entry name" value="ABC_TRANSPORTER_2"/>
    <property type="match status" value="1"/>
</dbReference>
<dbReference type="OrthoDB" id="8456289at2"/>
<gene>
    <name evidence="6" type="ORF">FF124_03900</name>
</gene>
<evidence type="ECO:0000256" key="2">
    <source>
        <dbReference type="ARBA" id="ARBA00022448"/>
    </source>
</evidence>
<keyword evidence="4 6" id="KW-0067">ATP-binding</keyword>
<dbReference type="InterPro" id="IPR003439">
    <property type="entry name" value="ABC_transporter-like_ATP-bd"/>
</dbReference>
<dbReference type="SUPFAM" id="SSF52540">
    <property type="entry name" value="P-loop containing nucleoside triphosphate hydrolases"/>
    <property type="match status" value="1"/>
</dbReference>
<dbReference type="PANTHER" id="PTHR43776">
    <property type="entry name" value="TRANSPORT ATP-BINDING PROTEIN"/>
    <property type="match status" value="1"/>
</dbReference>
<evidence type="ECO:0000256" key="1">
    <source>
        <dbReference type="ARBA" id="ARBA00005417"/>
    </source>
</evidence>
<reference evidence="6 7" key="1">
    <citation type="submission" date="2019-06" db="EMBL/GenBank/DDBJ databases">
        <title>Martelella lutilitoris sp. nov., isolated from a tidal mudflat.</title>
        <authorList>
            <person name="Kim Y.-J."/>
        </authorList>
    </citation>
    <scope>NUCLEOTIDE SEQUENCE [LARGE SCALE GENOMIC DNA]</scope>
    <source>
        <strain evidence="6 7">GH2-6</strain>
    </source>
</reference>
<name>A0A5C4JUT1_9HYPH</name>
<evidence type="ECO:0000256" key="4">
    <source>
        <dbReference type="ARBA" id="ARBA00022840"/>
    </source>
</evidence>
<dbReference type="PANTHER" id="PTHR43776:SF7">
    <property type="entry name" value="D,D-DIPEPTIDE TRANSPORT ATP-BINDING PROTEIN DDPF-RELATED"/>
    <property type="match status" value="1"/>
</dbReference>
<comment type="caution">
    <text evidence="6">The sequence shown here is derived from an EMBL/GenBank/DDBJ whole genome shotgun (WGS) entry which is preliminary data.</text>
</comment>
<dbReference type="Pfam" id="PF00005">
    <property type="entry name" value="ABC_tran"/>
    <property type="match status" value="1"/>
</dbReference>
<dbReference type="InterPro" id="IPR017871">
    <property type="entry name" value="ABC_transporter-like_CS"/>
</dbReference>
<feature type="domain" description="ABC transporter" evidence="5">
    <location>
        <begin position="5"/>
        <end position="247"/>
    </location>
</feature>
<keyword evidence="3" id="KW-0547">Nucleotide-binding</keyword>
<sequence>MTPLLRTENLCRRYGADGPAALDKVSISLQAGEILGIVGESGSGKSTLARLVMALDRPTSGAVFLENRQITALSDRKLRPLRRNFQMVFQDPYGSLDPRHTIGRIIGEPLGLEENAPRGAKRRERIGALLEEVGLSASDIDRYPHQFSGGQRQRIAIARALITRPKLLVADEPTSALDVTVQAQILALLLRMRADHGVSILLITHDIGVVDEICDRVAVMRAGRVVETGPLRDVLDNPHEAYTRRLLAAEPTLARLGRST</sequence>
<dbReference type="GO" id="GO:0005524">
    <property type="term" value="F:ATP binding"/>
    <property type="evidence" value="ECO:0007669"/>
    <property type="project" value="UniProtKB-KW"/>
</dbReference>
<keyword evidence="2" id="KW-0813">Transport</keyword>
<dbReference type="AlphaFoldDB" id="A0A5C4JUT1"/>